<keyword evidence="3" id="KW-1185">Reference proteome</keyword>
<dbReference type="OrthoDB" id="3054497at2759"/>
<dbReference type="Pfam" id="PF07727">
    <property type="entry name" value="RVT_2"/>
    <property type="match status" value="1"/>
</dbReference>
<protein>
    <recommendedName>
        <fullName evidence="1">Reverse transcriptase Ty1/copia-type domain-containing protein</fullName>
    </recommendedName>
</protein>
<gene>
    <name evidence="2" type="ORF">O181_068593</name>
</gene>
<comment type="caution">
    <text evidence="2">The sequence shown here is derived from an EMBL/GenBank/DDBJ whole genome shotgun (WGS) entry which is preliminary data.</text>
</comment>
<dbReference type="Proteomes" id="UP000765509">
    <property type="component" value="Unassembled WGS sequence"/>
</dbReference>
<sequence>MAPSITTLYPFGVDAIVHVPAVNQPHKLASRGIECKLLKPLMSGGWLLWEPSTNKMVQLESVVFPQFQPLTVSSGPVVKGSLSHAVNTMSLGEVPTKGLFDMENQAIDLLIIVKDVSIPEHLGKALSGPHHKQWRQEYIAELDQMAARDVWEVVERSSHMRTISHQWVFDLKQKIDGSIEWFKARLVAHGDRQQPGVDCMETYAPTASLMSLHLVLATAILKNWWVASFNVSGAYFYSPVDETVLVEPLVTLLPELQGKVLHLNKALYGMQQAG</sequence>
<evidence type="ECO:0000313" key="2">
    <source>
        <dbReference type="EMBL" id="MBW0528878.1"/>
    </source>
</evidence>
<dbReference type="EMBL" id="AVOT02034700">
    <property type="protein sequence ID" value="MBW0528878.1"/>
    <property type="molecule type" value="Genomic_DNA"/>
</dbReference>
<dbReference type="AlphaFoldDB" id="A0A9Q3I5K3"/>
<dbReference type="InterPro" id="IPR013103">
    <property type="entry name" value="RVT_2"/>
</dbReference>
<feature type="domain" description="Reverse transcriptase Ty1/copia-type" evidence="1">
    <location>
        <begin position="149"/>
        <end position="274"/>
    </location>
</feature>
<organism evidence="2 3">
    <name type="scientific">Austropuccinia psidii MF-1</name>
    <dbReference type="NCBI Taxonomy" id="1389203"/>
    <lineage>
        <taxon>Eukaryota</taxon>
        <taxon>Fungi</taxon>
        <taxon>Dikarya</taxon>
        <taxon>Basidiomycota</taxon>
        <taxon>Pucciniomycotina</taxon>
        <taxon>Pucciniomycetes</taxon>
        <taxon>Pucciniales</taxon>
        <taxon>Sphaerophragmiaceae</taxon>
        <taxon>Austropuccinia</taxon>
    </lineage>
</organism>
<name>A0A9Q3I5K3_9BASI</name>
<accession>A0A9Q3I5K3</accession>
<evidence type="ECO:0000313" key="3">
    <source>
        <dbReference type="Proteomes" id="UP000765509"/>
    </source>
</evidence>
<reference evidence="2" key="1">
    <citation type="submission" date="2021-03" db="EMBL/GenBank/DDBJ databases">
        <title>Draft genome sequence of rust myrtle Austropuccinia psidii MF-1, a brazilian biotype.</title>
        <authorList>
            <person name="Quecine M.C."/>
            <person name="Pachon D.M.R."/>
            <person name="Bonatelli M.L."/>
            <person name="Correr F.H."/>
            <person name="Franceschini L.M."/>
            <person name="Leite T.F."/>
            <person name="Margarido G.R.A."/>
            <person name="Almeida C.A."/>
            <person name="Ferrarezi J.A."/>
            <person name="Labate C.A."/>
        </authorList>
    </citation>
    <scope>NUCLEOTIDE SEQUENCE</scope>
    <source>
        <strain evidence="2">MF-1</strain>
    </source>
</reference>
<evidence type="ECO:0000259" key="1">
    <source>
        <dbReference type="Pfam" id="PF07727"/>
    </source>
</evidence>
<proteinExistence type="predicted"/>